<dbReference type="PRINTS" id="PR00320">
    <property type="entry name" value="GPROTEINBRPT"/>
</dbReference>
<feature type="repeat" description="WD" evidence="3">
    <location>
        <begin position="872"/>
        <end position="913"/>
    </location>
</feature>
<dbReference type="Gene3D" id="2.130.10.10">
    <property type="entry name" value="YVTN repeat-like/Quinoprotein amine dehydrogenase"/>
    <property type="match status" value="6"/>
</dbReference>
<name>A0AB39Q8I9_9ACTN</name>
<dbReference type="PANTHER" id="PTHR19848:SF8">
    <property type="entry name" value="F-BOX AND WD REPEAT DOMAIN CONTAINING 7"/>
    <property type="match status" value="1"/>
</dbReference>
<dbReference type="PANTHER" id="PTHR19848">
    <property type="entry name" value="WD40 REPEAT PROTEIN"/>
    <property type="match status" value="1"/>
</dbReference>
<reference evidence="6" key="1">
    <citation type="submission" date="2024-07" db="EMBL/GenBank/DDBJ databases">
        <authorList>
            <person name="Yu S.T."/>
        </authorList>
    </citation>
    <scope>NUCLEOTIDE SEQUENCE</scope>
    <source>
        <strain evidence="6">R28</strain>
    </source>
</reference>
<feature type="repeat" description="WD" evidence="3">
    <location>
        <begin position="955"/>
        <end position="996"/>
    </location>
</feature>
<feature type="repeat" description="WD" evidence="3">
    <location>
        <begin position="746"/>
        <end position="787"/>
    </location>
</feature>
<feature type="repeat" description="WD" evidence="3">
    <location>
        <begin position="1039"/>
        <end position="1072"/>
    </location>
</feature>
<dbReference type="Pfam" id="PF00400">
    <property type="entry name" value="WD40"/>
    <property type="match status" value="14"/>
</dbReference>
<dbReference type="PROSITE" id="PS50082">
    <property type="entry name" value="WD_REPEATS_2"/>
    <property type="match status" value="14"/>
</dbReference>
<dbReference type="InterPro" id="IPR015943">
    <property type="entry name" value="WD40/YVTN_repeat-like_dom_sf"/>
</dbReference>
<dbReference type="SMART" id="SM00320">
    <property type="entry name" value="WD40"/>
    <property type="match status" value="14"/>
</dbReference>
<feature type="domain" description="Novel STAND NTPase 1" evidence="5">
    <location>
        <begin position="78"/>
        <end position="475"/>
    </location>
</feature>
<evidence type="ECO:0000313" key="6">
    <source>
        <dbReference type="EMBL" id="XDQ38448.1"/>
    </source>
</evidence>
<evidence type="ECO:0000256" key="3">
    <source>
        <dbReference type="PROSITE-ProRule" id="PRU00221"/>
    </source>
</evidence>
<organism evidence="6">
    <name type="scientific">Streptomyces sp. R28</name>
    <dbReference type="NCBI Taxonomy" id="3238628"/>
    <lineage>
        <taxon>Bacteria</taxon>
        <taxon>Bacillati</taxon>
        <taxon>Actinomycetota</taxon>
        <taxon>Actinomycetes</taxon>
        <taxon>Kitasatosporales</taxon>
        <taxon>Streptomycetaceae</taxon>
        <taxon>Streptomyces</taxon>
    </lineage>
</organism>
<dbReference type="Pfam" id="PF20703">
    <property type="entry name" value="nSTAND1"/>
    <property type="match status" value="1"/>
</dbReference>
<feature type="repeat" description="WD" evidence="3">
    <location>
        <begin position="659"/>
        <end position="700"/>
    </location>
</feature>
<dbReference type="SUPFAM" id="SSF50978">
    <property type="entry name" value="WD40 repeat-like"/>
    <property type="match status" value="3"/>
</dbReference>
<accession>A0AB39Q8I9</accession>
<dbReference type="Gene3D" id="3.40.50.300">
    <property type="entry name" value="P-loop containing nucleotide triphosphate hydrolases"/>
    <property type="match status" value="1"/>
</dbReference>
<evidence type="ECO:0000256" key="4">
    <source>
        <dbReference type="SAM" id="Phobius"/>
    </source>
</evidence>
<feature type="repeat" description="WD" evidence="3">
    <location>
        <begin position="617"/>
        <end position="658"/>
    </location>
</feature>
<proteinExistence type="predicted"/>
<feature type="repeat" description="WD" evidence="3">
    <location>
        <begin position="1127"/>
        <end position="1158"/>
    </location>
</feature>
<keyword evidence="4" id="KW-1133">Transmembrane helix</keyword>
<dbReference type="AlphaFoldDB" id="A0AB39Q8I9"/>
<keyword evidence="1 3" id="KW-0853">WD repeat</keyword>
<dbReference type="PRINTS" id="PR00319">
    <property type="entry name" value="GPROTEINB"/>
</dbReference>
<evidence type="ECO:0000259" key="5">
    <source>
        <dbReference type="Pfam" id="PF20703"/>
    </source>
</evidence>
<keyword evidence="2" id="KW-0677">Repeat</keyword>
<dbReference type="InterPro" id="IPR049052">
    <property type="entry name" value="nSTAND1"/>
</dbReference>
<feature type="repeat" description="WD" evidence="3">
    <location>
        <begin position="701"/>
        <end position="735"/>
    </location>
</feature>
<dbReference type="InterPro" id="IPR036322">
    <property type="entry name" value="WD40_repeat_dom_sf"/>
</dbReference>
<feature type="repeat" description="WD" evidence="3">
    <location>
        <begin position="997"/>
        <end position="1038"/>
    </location>
</feature>
<evidence type="ECO:0000256" key="2">
    <source>
        <dbReference type="ARBA" id="ARBA00022737"/>
    </source>
</evidence>
<dbReference type="InterPro" id="IPR001632">
    <property type="entry name" value="WD40_G-protein_beta-like"/>
</dbReference>
<dbReference type="SUPFAM" id="SSF52540">
    <property type="entry name" value="P-loop containing nucleoside triphosphate hydrolases"/>
    <property type="match status" value="1"/>
</dbReference>
<sequence>MTRRPLHRTWAGLTRWTAAVIVLTGATALSALATGAGSLWIAVVPGLALSIAGLVAQVLVDNRNSAGNQPVWTGHRPPYPGLEAFTDDDAAVFFGRGAETDELTDRLHPAVRGSRRQFVAVVGPSGSGKSSLVQAGLVPALSRRRTAWLVLPPLRPGGHPLRSLAQALAASSLAASAGARPSAVEEQLRDGGAEELVRLVDELRVSGRRRGAAAVLLVVDQFEELFTQTAPAAREGFLSLLQATLERDPALWVVATLRSEFLTPLLASSFAPFVQRPVMVGVLGRDALGQIVEEPAALAGLRFSPGVVARIVDDTGSGDALPLLAFTLQQLFLRVRDSGVVRREDYDRLGGVSGALVRQAENVCAELGARGIDEPDILGVVSRFVTLDGSEPTRRRVRREAFGPAELEVVDAFVEARLLTTRPGDGGVVVDVAHEALFRHWAPLRQDLEARTDQLRRRSQVERWAQEWDRSRRDRSHLLRDERLRAVMRWLDEQPGLWEEGSLAYEFLETSRRNDNAWLERLSDAVAQQARLTTEVDPELALLLAVAAVEECAPRAAAFEALHAALEASRQRAVLTGHTGWVWDVVWSPDGRRLLSVSHDHTARVWDVERGEQTRVLQGHSRQVEAAAWAPDGSAVVTASQDGTARVWDATTGEELAVLLGHEHRLTSVAWSPAGDAVATGARDHTVRLWDPRTGECAALLAGHQDWVTSVRFSPDGTRLATASGDRTVRLWDLSALGSDAVATELTGHRGWIDAVDWSPDGTRLVTGSRDRTARMWDAADGQQRLVMHGHRRDLTAVTWSPDGNRLATASRDATARLWSADDGAARLVLRGHKDWVTAAGWSPDSGRIATASRDATIRLWDARPSSERLLLSDHTGWVRTVSWSPDSTALATGSRDATARIWDARTGVQTQLLHHEGEVRGCHWSPDGGLLVTSSYDHTVRVWDVGTGAVRLILTGHQEGVRRALFSPDGGRIASCGRDDTVRVWDLGSGEPLMVLEGHEAMVRSLVWSPDGRHLLSGSNDATARVWRVEDGTRIATLDAHDDAVNAVGWSPDGRLMTTASRDRTVRVWRLPEQWAQPPELVHLLQQEDVVRDLAWSPCGTRLALAYDDCTARIWHLAEEVELAVLRGHEAWVEGVGWSADGAQLATASGDGTARVWPAVRDKAALLAIAHSRVSRSLTAQERHRFLLPETG</sequence>
<dbReference type="EMBL" id="CP163439">
    <property type="protein sequence ID" value="XDQ38448.1"/>
    <property type="molecule type" value="Genomic_DNA"/>
</dbReference>
<evidence type="ECO:0000256" key="1">
    <source>
        <dbReference type="ARBA" id="ARBA00022574"/>
    </source>
</evidence>
<dbReference type="InterPro" id="IPR001680">
    <property type="entry name" value="WD40_rpt"/>
</dbReference>
<feature type="transmembrane region" description="Helical" evidence="4">
    <location>
        <begin position="12"/>
        <end position="33"/>
    </location>
</feature>
<feature type="repeat" description="WD" evidence="3">
    <location>
        <begin position="575"/>
        <end position="616"/>
    </location>
</feature>
<dbReference type="InterPro" id="IPR020472">
    <property type="entry name" value="WD40_PAC1"/>
</dbReference>
<dbReference type="InterPro" id="IPR019775">
    <property type="entry name" value="WD40_repeat_CS"/>
</dbReference>
<dbReference type="CDD" id="cd00200">
    <property type="entry name" value="WD40"/>
    <property type="match status" value="2"/>
</dbReference>
<feature type="repeat" description="WD" evidence="3">
    <location>
        <begin position="788"/>
        <end position="829"/>
    </location>
</feature>
<feature type="repeat" description="WD" evidence="3">
    <location>
        <begin position="1085"/>
        <end position="1126"/>
    </location>
</feature>
<dbReference type="PROSITE" id="PS50294">
    <property type="entry name" value="WD_REPEATS_REGION"/>
    <property type="match status" value="13"/>
</dbReference>
<feature type="repeat" description="WD" evidence="3">
    <location>
        <begin position="913"/>
        <end position="954"/>
    </location>
</feature>
<keyword evidence="4" id="KW-0472">Membrane</keyword>
<keyword evidence="4" id="KW-0812">Transmembrane</keyword>
<dbReference type="RefSeq" id="WP_369173144.1">
    <property type="nucleotide sequence ID" value="NZ_CP163439.1"/>
</dbReference>
<feature type="repeat" description="WD" evidence="3">
    <location>
        <begin position="830"/>
        <end position="871"/>
    </location>
</feature>
<dbReference type="InterPro" id="IPR027417">
    <property type="entry name" value="P-loop_NTPase"/>
</dbReference>
<gene>
    <name evidence="6" type="ORF">AB5J49_36660</name>
</gene>
<protein>
    <submittedName>
        <fullName evidence="6">AAA family ATPase</fullName>
    </submittedName>
</protein>
<dbReference type="PROSITE" id="PS00678">
    <property type="entry name" value="WD_REPEATS_1"/>
    <property type="match status" value="6"/>
</dbReference>